<evidence type="ECO:0000256" key="6">
    <source>
        <dbReference type="ARBA" id="ARBA00022989"/>
    </source>
</evidence>
<feature type="transmembrane region" description="Helical" evidence="8">
    <location>
        <begin position="190"/>
        <end position="209"/>
    </location>
</feature>
<dbReference type="InterPro" id="IPR000515">
    <property type="entry name" value="MetI-like"/>
</dbReference>
<sequence length="220" mass="23473">MDVIAEFGDILAKGTLDTLYMVFAATLIAYIFGLPLGIALVVTEDNHILPASHFNRALGTVVNVTRSVPFLILMIALIPFTRAIMGTAIGVNASIVPLVIGATPFVARLVEGSMKELNKGIIEAATSMGCSKFEIIYKVMIPESLPSLILGASLTTITLVGYSAMAGVIGGGGLGDIAIRYGYYRYESDLMVVTILLLIIIVQVIQGIGNRLSKRINRLN</sequence>
<dbReference type="InterPro" id="IPR051322">
    <property type="entry name" value="AA_ABC_Transporter_Permease"/>
</dbReference>
<dbReference type="RefSeq" id="WP_207298865.1">
    <property type="nucleotide sequence ID" value="NZ_CP071444.1"/>
</dbReference>
<dbReference type="PANTHER" id="PTHR30450:SF1">
    <property type="entry name" value="D-METHIONINE TRANSPORT SYSTEM PERMEASE PROTEIN METI-RELATED"/>
    <property type="match status" value="1"/>
</dbReference>
<dbReference type="GO" id="GO:0048473">
    <property type="term" value="P:D-methionine transmembrane transport"/>
    <property type="evidence" value="ECO:0007669"/>
    <property type="project" value="TreeGrafter"/>
</dbReference>
<evidence type="ECO:0000256" key="2">
    <source>
        <dbReference type="ARBA" id="ARBA00007069"/>
    </source>
</evidence>
<dbReference type="EMBL" id="CP071444">
    <property type="protein sequence ID" value="QSX07523.1"/>
    <property type="molecule type" value="Genomic_DNA"/>
</dbReference>
<name>A0A975AH10_9FIRM</name>
<dbReference type="FunFam" id="1.10.3720.10:FF:000002">
    <property type="entry name" value="D-methionine ABC transporter permease MetI"/>
    <property type="match status" value="1"/>
</dbReference>
<keyword evidence="4" id="KW-1003">Cell membrane</keyword>
<dbReference type="AlphaFoldDB" id="A0A975AH10"/>
<dbReference type="GO" id="GO:0005886">
    <property type="term" value="C:plasma membrane"/>
    <property type="evidence" value="ECO:0007669"/>
    <property type="project" value="UniProtKB-SubCell"/>
</dbReference>
<dbReference type="SUPFAM" id="SSF161098">
    <property type="entry name" value="MetI-like"/>
    <property type="match status" value="1"/>
</dbReference>
<evidence type="ECO:0000256" key="5">
    <source>
        <dbReference type="ARBA" id="ARBA00022692"/>
    </source>
</evidence>
<evidence type="ECO:0000313" key="10">
    <source>
        <dbReference type="EMBL" id="QSX07523.1"/>
    </source>
</evidence>
<dbReference type="NCBIfam" id="NF008049">
    <property type="entry name" value="PRK10782.1"/>
    <property type="match status" value="1"/>
</dbReference>
<evidence type="ECO:0000256" key="8">
    <source>
        <dbReference type="RuleBase" id="RU363032"/>
    </source>
</evidence>
<keyword evidence="6 8" id="KW-1133">Transmembrane helix</keyword>
<evidence type="ECO:0000259" key="9">
    <source>
        <dbReference type="PROSITE" id="PS50928"/>
    </source>
</evidence>
<reference evidence="10" key="1">
    <citation type="submission" date="2021-03" db="EMBL/GenBank/DDBJ databases">
        <title>Alkalibacter marinus sp. nov., isolated from tidal flat sediment.</title>
        <authorList>
            <person name="Namirimu T."/>
            <person name="Yang J.-A."/>
            <person name="Yang S.-H."/>
            <person name="Kim Y.-J."/>
            <person name="Kwon K.K."/>
        </authorList>
    </citation>
    <scope>NUCLEOTIDE SEQUENCE</scope>
    <source>
        <strain evidence="10">ES005</strain>
    </source>
</reference>
<dbReference type="Proteomes" id="UP000663499">
    <property type="component" value="Chromosome"/>
</dbReference>
<comment type="similarity">
    <text evidence="2">Belongs to the binding-protein-dependent transport system permease family. CysTW subfamily.</text>
</comment>
<keyword evidence="3 8" id="KW-0813">Transport</keyword>
<keyword evidence="5 8" id="KW-0812">Transmembrane</keyword>
<feature type="transmembrane region" description="Helical" evidence="8">
    <location>
        <begin position="84"/>
        <end position="107"/>
    </location>
</feature>
<feature type="domain" description="ABC transmembrane type-1" evidence="9">
    <location>
        <begin position="15"/>
        <end position="209"/>
    </location>
</feature>
<proteinExistence type="inferred from homology"/>
<dbReference type="InterPro" id="IPR035906">
    <property type="entry name" value="MetI-like_sf"/>
</dbReference>
<dbReference type="Gene3D" id="1.10.3720.10">
    <property type="entry name" value="MetI-like"/>
    <property type="match status" value="1"/>
</dbReference>
<organism evidence="10 11">
    <name type="scientific">Alkalibacter rhizosphaerae</name>
    <dbReference type="NCBI Taxonomy" id="2815577"/>
    <lineage>
        <taxon>Bacteria</taxon>
        <taxon>Bacillati</taxon>
        <taxon>Bacillota</taxon>
        <taxon>Clostridia</taxon>
        <taxon>Eubacteriales</taxon>
        <taxon>Eubacteriaceae</taxon>
        <taxon>Alkalibacter</taxon>
    </lineage>
</organism>
<dbReference type="PROSITE" id="PS50928">
    <property type="entry name" value="ABC_TM1"/>
    <property type="match status" value="1"/>
</dbReference>
<evidence type="ECO:0000256" key="7">
    <source>
        <dbReference type="ARBA" id="ARBA00023136"/>
    </source>
</evidence>
<evidence type="ECO:0000313" key="11">
    <source>
        <dbReference type="Proteomes" id="UP000663499"/>
    </source>
</evidence>
<dbReference type="Pfam" id="PF00528">
    <property type="entry name" value="BPD_transp_1"/>
    <property type="match status" value="1"/>
</dbReference>
<protein>
    <submittedName>
        <fullName evidence="10">ABC transporter permease</fullName>
    </submittedName>
</protein>
<keyword evidence="7 8" id="KW-0472">Membrane</keyword>
<gene>
    <name evidence="10" type="ORF">J0B03_06675</name>
</gene>
<comment type="subcellular location">
    <subcellularLocation>
        <location evidence="1 8">Cell membrane</location>
        <topology evidence="1 8">Multi-pass membrane protein</topology>
    </subcellularLocation>
</comment>
<dbReference type="CDD" id="cd06261">
    <property type="entry name" value="TM_PBP2"/>
    <property type="match status" value="1"/>
</dbReference>
<evidence type="ECO:0000256" key="1">
    <source>
        <dbReference type="ARBA" id="ARBA00004651"/>
    </source>
</evidence>
<dbReference type="KEGG" id="alka:J0B03_06675"/>
<accession>A0A975AH10</accession>
<keyword evidence="11" id="KW-1185">Reference proteome</keyword>
<dbReference type="PANTHER" id="PTHR30450">
    <property type="entry name" value="ABC TRANSPORTER PERMEASE"/>
    <property type="match status" value="1"/>
</dbReference>
<evidence type="ECO:0000256" key="3">
    <source>
        <dbReference type="ARBA" id="ARBA00022448"/>
    </source>
</evidence>
<feature type="transmembrane region" description="Helical" evidence="8">
    <location>
        <begin position="148"/>
        <end position="170"/>
    </location>
</feature>
<feature type="transmembrane region" description="Helical" evidence="8">
    <location>
        <begin position="20"/>
        <end position="42"/>
    </location>
</feature>
<feature type="transmembrane region" description="Helical" evidence="8">
    <location>
        <begin position="54"/>
        <end position="78"/>
    </location>
</feature>
<evidence type="ECO:0000256" key="4">
    <source>
        <dbReference type="ARBA" id="ARBA00022475"/>
    </source>
</evidence>